<dbReference type="RefSeq" id="XP_003293276.1">
    <property type="nucleotide sequence ID" value="XM_003293228.1"/>
</dbReference>
<dbReference type="InParanoid" id="F1A0T2"/>
<name>F1A0T2_DICPU</name>
<protein>
    <submittedName>
        <fullName evidence="1">Uncharacterized protein</fullName>
    </submittedName>
</protein>
<dbReference type="AlphaFoldDB" id="F1A0T2"/>
<dbReference type="OMA" id="NGCPRYY"/>
<gene>
    <name evidence="1" type="ORF">DICPUDRAFT_93019</name>
</gene>
<dbReference type="FunCoup" id="F1A0T2">
    <property type="interactions" value="398"/>
</dbReference>
<dbReference type="OrthoDB" id="18792at2759"/>
<dbReference type="eggNOG" id="ENOG502RHT1">
    <property type="taxonomic scope" value="Eukaryota"/>
</dbReference>
<accession>F1A0T2</accession>
<dbReference type="GeneID" id="10510974"/>
<dbReference type="Proteomes" id="UP000001064">
    <property type="component" value="Unassembled WGS sequence"/>
</dbReference>
<dbReference type="PANTHER" id="PTHR34411">
    <property type="entry name" value="DUF6748 DOMAIN-CONTAINING PROTEIN-RELATED"/>
    <property type="match status" value="1"/>
</dbReference>
<dbReference type="EMBL" id="GL871348">
    <property type="protein sequence ID" value="EGC30213.1"/>
    <property type="molecule type" value="Genomic_DNA"/>
</dbReference>
<keyword evidence="2" id="KW-1185">Reference proteome</keyword>
<evidence type="ECO:0000313" key="1">
    <source>
        <dbReference type="EMBL" id="EGC30213.1"/>
    </source>
</evidence>
<dbReference type="InterPro" id="IPR040405">
    <property type="entry name" value="DDB_G0275255-like"/>
</dbReference>
<dbReference type="KEGG" id="dpp:DICPUDRAFT_93019"/>
<evidence type="ECO:0000313" key="2">
    <source>
        <dbReference type="Proteomes" id="UP000001064"/>
    </source>
</evidence>
<sequence>MQIEVSGIFRLLTKPDKGFYFDSNTKFFKAQDSQTIMKLNSNDRYRVEDILNTYGNSVSAIQLNWVDYKLTSGNSVFTMSENKISGNVTIDYLFISLPDPAFCPIVLTQINCQNNTVATYQRAATRCQSFNGCAKKGVCPLSVVKCPNGYNLASVPSKPNGCPRYYCDPSFLSN</sequence>
<reference evidence="2" key="1">
    <citation type="journal article" date="2011" name="Genome Biol.">
        <title>Comparative genomics of the social amoebae Dictyostelium discoideum and Dictyostelium purpureum.</title>
        <authorList>
            <consortium name="US DOE Joint Genome Institute (JGI-PGF)"/>
            <person name="Sucgang R."/>
            <person name="Kuo A."/>
            <person name="Tian X."/>
            <person name="Salerno W."/>
            <person name="Parikh A."/>
            <person name="Feasley C.L."/>
            <person name="Dalin E."/>
            <person name="Tu H."/>
            <person name="Huang E."/>
            <person name="Barry K."/>
            <person name="Lindquist E."/>
            <person name="Shapiro H."/>
            <person name="Bruce D."/>
            <person name="Schmutz J."/>
            <person name="Salamov A."/>
            <person name="Fey P."/>
            <person name="Gaudet P."/>
            <person name="Anjard C."/>
            <person name="Babu M.M."/>
            <person name="Basu S."/>
            <person name="Bushmanova Y."/>
            <person name="van der Wel H."/>
            <person name="Katoh-Kurasawa M."/>
            <person name="Dinh C."/>
            <person name="Coutinho P.M."/>
            <person name="Saito T."/>
            <person name="Elias M."/>
            <person name="Schaap P."/>
            <person name="Kay R.R."/>
            <person name="Henrissat B."/>
            <person name="Eichinger L."/>
            <person name="Rivero F."/>
            <person name="Putnam N.H."/>
            <person name="West C.M."/>
            <person name="Loomis W.F."/>
            <person name="Chisholm R.L."/>
            <person name="Shaulsky G."/>
            <person name="Strassmann J.E."/>
            <person name="Queller D.C."/>
            <person name="Kuspa A."/>
            <person name="Grigoriev I.V."/>
        </authorList>
    </citation>
    <scope>NUCLEOTIDE SEQUENCE [LARGE SCALE GENOMIC DNA]</scope>
    <source>
        <strain evidence="2">QSDP1</strain>
    </source>
</reference>
<dbReference type="PANTHER" id="PTHR34411:SF8">
    <property type="entry name" value="DUF6748 DOMAIN-CONTAINING PROTEIN"/>
    <property type="match status" value="1"/>
</dbReference>
<proteinExistence type="predicted"/>
<dbReference type="VEuPathDB" id="AmoebaDB:DICPUDRAFT_93019"/>
<organism evidence="1 2">
    <name type="scientific">Dictyostelium purpureum</name>
    <name type="common">Slime mold</name>
    <dbReference type="NCBI Taxonomy" id="5786"/>
    <lineage>
        <taxon>Eukaryota</taxon>
        <taxon>Amoebozoa</taxon>
        <taxon>Evosea</taxon>
        <taxon>Eumycetozoa</taxon>
        <taxon>Dictyostelia</taxon>
        <taxon>Dictyosteliales</taxon>
        <taxon>Dictyosteliaceae</taxon>
        <taxon>Dictyostelium</taxon>
    </lineage>
</organism>